<evidence type="ECO:0000256" key="1">
    <source>
        <dbReference type="ARBA" id="ARBA00022729"/>
    </source>
</evidence>
<name>A0ABW7MKB0_9FLAO</name>
<evidence type="ECO:0000259" key="2">
    <source>
        <dbReference type="Pfam" id="PF18962"/>
    </source>
</evidence>
<keyword evidence="1" id="KW-0732">Signal</keyword>
<dbReference type="NCBIfam" id="TIGR04183">
    <property type="entry name" value="Por_Secre_tail"/>
    <property type="match status" value="1"/>
</dbReference>
<gene>
    <name evidence="3" type="ORF">V8G56_00770</name>
</gene>
<reference evidence="3 4" key="1">
    <citation type="submission" date="2024-02" db="EMBL/GenBank/DDBJ databases">
        <title>A Gaetbulibacter species isolated from tidal flats and genomic insights of their niches.</title>
        <authorList>
            <person name="Ye Y."/>
        </authorList>
    </citation>
    <scope>NUCLEOTIDE SEQUENCE [LARGE SCALE GENOMIC DNA]</scope>
    <source>
        <strain evidence="3 4">KEM-8</strain>
    </source>
</reference>
<dbReference type="Proteomes" id="UP001610104">
    <property type="component" value="Unassembled WGS sequence"/>
</dbReference>
<dbReference type="RefSeq" id="WP_395436531.1">
    <property type="nucleotide sequence ID" value="NZ_JBAWKC010000001.1"/>
</dbReference>
<dbReference type="Gene3D" id="2.60.120.260">
    <property type="entry name" value="Galactose-binding domain-like"/>
    <property type="match status" value="1"/>
</dbReference>
<proteinExistence type="predicted"/>
<accession>A0ABW7MKB0</accession>
<dbReference type="InterPro" id="IPR026444">
    <property type="entry name" value="Secre_tail"/>
</dbReference>
<sequence>MMKKITFLFIMLTVSFGFSQQILIENFDGTEPAFAGFEGLASATIEAAPAGSNGNSLKLVSQASGNPWQGAEVIMQTYKIKLTTDKTAKVDVYSTQAFTLLGKVENGGPASAAAQSYTTPGAWQTLTFTFTQALDGTAAADGEYLKIVFFPNWKADNTGFNVPPGDFTIYVDNITAEATAITPEPAPTTAAPTPPARNAADVYSLFSNAYAARTVENWNASWDSATSSDVVIEGNDTKKVTGFGFLGVEFINNRIDAATFTGFHIDIWTATATLDKSFNLKFSHWGGTSSEVSAIEFSTTNASNPALPNPNPGTWISLDMPLSAWTAGARNDLAQFIITSDLGTVYFDNLYLYKGTPLSNKDFEIAGLNVYPNPTQNSWTVKTQNIKMSTIQVFDILGKQVLSLAPNAIEAKIDASQLKSGLYFAKISTANGSSSLKLVRQ</sequence>
<evidence type="ECO:0000313" key="3">
    <source>
        <dbReference type="EMBL" id="MFH6767251.1"/>
    </source>
</evidence>
<comment type="caution">
    <text evidence="3">The sequence shown here is derived from an EMBL/GenBank/DDBJ whole genome shotgun (WGS) entry which is preliminary data.</text>
</comment>
<feature type="domain" description="Secretion system C-terminal sorting" evidence="2">
    <location>
        <begin position="370"/>
        <end position="438"/>
    </location>
</feature>
<dbReference type="Pfam" id="PF18962">
    <property type="entry name" value="Por_Secre_tail"/>
    <property type="match status" value="1"/>
</dbReference>
<organism evidence="3 4">
    <name type="scientific">Gaetbulibacter aquiaggeris</name>
    <dbReference type="NCBI Taxonomy" id="1735373"/>
    <lineage>
        <taxon>Bacteria</taxon>
        <taxon>Pseudomonadati</taxon>
        <taxon>Bacteroidota</taxon>
        <taxon>Flavobacteriia</taxon>
        <taxon>Flavobacteriales</taxon>
        <taxon>Flavobacteriaceae</taxon>
        <taxon>Gaetbulibacter</taxon>
    </lineage>
</organism>
<protein>
    <submittedName>
        <fullName evidence="3">T9SS type A sorting domain-containing protein</fullName>
    </submittedName>
</protein>
<evidence type="ECO:0000313" key="4">
    <source>
        <dbReference type="Proteomes" id="UP001610104"/>
    </source>
</evidence>
<dbReference type="EMBL" id="JBAWKC010000001">
    <property type="protein sequence ID" value="MFH6767251.1"/>
    <property type="molecule type" value="Genomic_DNA"/>
</dbReference>
<keyword evidence="4" id="KW-1185">Reference proteome</keyword>